<gene>
    <name evidence="1" type="ORF">GCM10011402_32030</name>
</gene>
<name>A0ABQ1VLA0_9RHOB</name>
<dbReference type="SUPFAM" id="SSF56529">
    <property type="entry name" value="FAH"/>
    <property type="match status" value="1"/>
</dbReference>
<proteinExistence type="predicted"/>
<evidence type="ECO:0000313" key="1">
    <source>
        <dbReference type="EMBL" id="GGF76893.1"/>
    </source>
</evidence>
<dbReference type="InterPro" id="IPR036663">
    <property type="entry name" value="Fumarylacetoacetase_C_sf"/>
</dbReference>
<keyword evidence="2" id="KW-1185">Reference proteome</keyword>
<reference evidence="2" key="1">
    <citation type="journal article" date="2019" name="Int. J. Syst. Evol. Microbiol.">
        <title>The Global Catalogue of Microorganisms (GCM) 10K type strain sequencing project: providing services to taxonomists for standard genome sequencing and annotation.</title>
        <authorList>
            <consortium name="The Broad Institute Genomics Platform"/>
            <consortium name="The Broad Institute Genome Sequencing Center for Infectious Disease"/>
            <person name="Wu L."/>
            <person name="Ma J."/>
        </authorList>
    </citation>
    <scope>NUCLEOTIDE SEQUENCE [LARGE SCALE GENOMIC DNA]</scope>
    <source>
        <strain evidence="2">CGMCC 1.15419</strain>
    </source>
</reference>
<sequence>MTLAFDAAAAARTLLDIRKGAPRPPGLPVTPPDTAAAYAVQRAVIAELGGGAWKMALLGGRDRHAGALPGGLIASSGDTSPPLPPDASIEVETALILGADLAPGADEAAVLAAIAEVRLCFEIVASRFADRTAVAPLEAMADAFSAGGIVLGDPLEGWREATSGPLGIRLWLDDQLVEAAETVQGPDDALSFLAWLASHAAQQGLPLRRGDLIITGARIGPLPLNGATRARATACGAEVSASLHYKAE</sequence>
<comment type="caution">
    <text evidence="1">The sequence shown here is derived from an EMBL/GenBank/DDBJ whole genome shotgun (WGS) entry which is preliminary data.</text>
</comment>
<dbReference type="RefSeq" id="WP_188716381.1">
    <property type="nucleotide sequence ID" value="NZ_BMIV01000015.1"/>
</dbReference>
<dbReference type="EMBL" id="BMIV01000015">
    <property type="protein sequence ID" value="GGF76893.1"/>
    <property type="molecule type" value="Genomic_DNA"/>
</dbReference>
<evidence type="ECO:0000313" key="2">
    <source>
        <dbReference type="Proteomes" id="UP000640509"/>
    </source>
</evidence>
<organism evidence="1 2">
    <name type="scientific">Paracoccus acridae</name>
    <dbReference type="NCBI Taxonomy" id="1795310"/>
    <lineage>
        <taxon>Bacteria</taxon>
        <taxon>Pseudomonadati</taxon>
        <taxon>Pseudomonadota</taxon>
        <taxon>Alphaproteobacteria</taxon>
        <taxon>Rhodobacterales</taxon>
        <taxon>Paracoccaceae</taxon>
        <taxon>Paracoccus</taxon>
    </lineage>
</organism>
<dbReference type="PANTHER" id="PTHR30143">
    <property type="entry name" value="ACID HYDRATASE"/>
    <property type="match status" value="1"/>
</dbReference>
<dbReference type="PANTHER" id="PTHR30143:SF0">
    <property type="entry name" value="2-KETO-4-PENTENOATE HYDRATASE"/>
    <property type="match status" value="1"/>
</dbReference>
<protein>
    <submittedName>
        <fullName evidence="1">Hydratase</fullName>
    </submittedName>
</protein>
<dbReference type="Proteomes" id="UP000640509">
    <property type="component" value="Unassembled WGS sequence"/>
</dbReference>
<dbReference type="InterPro" id="IPR050772">
    <property type="entry name" value="Hydratase-Decarb/MhpD_sf"/>
</dbReference>
<dbReference type="Gene3D" id="3.90.850.10">
    <property type="entry name" value="Fumarylacetoacetase-like, C-terminal domain"/>
    <property type="match status" value="1"/>
</dbReference>
<accession>A0ABQ1VLA0</accession>